<comment type="caution">
    <text evidence="2">The sequence shown here is derived from an EMBL/GenBank/DDBJ whole genome shotgun (WGS) entry which is preliminary data.</text>
</comment>
<dbReference type="Proteomes" id="UP001500131">
    <property type="component" value="Unassembled WGS sequence"/>
</dbReference>
<evidence type="ECO:0000313" key="2">
    <source>
        <dbReference type="EMBL" id="KAL0495909.1"/>
    </source>
</evidence>
<proteinExistence type="predicted"/>
<dbReference type="AlphaFoldDB" id="A0AAW3A0J7"/>
<name>A0AAW3A0J7_9TRYP</name>
<dbReference type="EMBL" id="JBAMZK010000035">
    <property type="protein sequence ID" value="KAL0495909.1"/>
    <property type="molecule type" value="Genomic_DNA"/>
</dbReference>
<evidence type="ECO:0000313" key="3">
    <source>
        <dbReference type="Proteomes" id="UP001500131"/>
    </source>
</evidence>
<gene>
    <name evidence="2" type="ORF">Q4I31_007157</name>
</gene>
<evidence type="ECO:0000256" key="1">
    <source>
        <dbReference type="SAM" id="MobiDB-lite"/>
    </source>
</evidence>
<accession>A0AAW3A0J7</accession>
<protein>
    <submittedName>
        <fullName evidence="2">Uncharacterized protein</fullName>
    </submittedName>
</protein>
<keyword evidence="3" id="KW-1185">Reference proteome</keyword>
<organism evidence="2 3">
    <name type="scientific">Leishmania lindenbergi</name>
    <dbReference type="NCBI Taxonomy" id="651832"/>
    <lineage>
        <taxon>Eukaryota</taxon>
        <taxon>Discoba</taxon>
        <taxon>Euglenozoa</taxon>
        <taxon>Kinetoplastea</taxon>
        <taxon>Metakinetoplastina</taxon>
        <taxon>Trypanosomatida</taxon>
        <taxon>Trypanosomatidae</taxon>
        <taxon>Leishmaniinae</taxon>
        <taxon>Leishmania</taxon>
    </lineage>
</organism>
<reference evidence="2 3" key="1">
    <citation type="submission" date="2024-02" db="EMBL/GenBank/DDBJ databases">
        <title>FIRST GENOME SEQUENCES OF Leishmania (Viannia) shawi, Leishmania (Viannia) lindenbergi AND Leishmania (Viannia) utingensis.</title>
        <authorList>
            <person name="Resadore F."/>
            <person name="Custodio M.G.F."/>
            <person name="Boite M.C."/>
            <person name="Cupolillo E."/>
            <person name="Ferreira G.E.M."/>
        </authorList>
    </citation>
    <scope>NUCLEOTIDE SEQUENCE [LARGE SCALE GENOMIC DNA]</scope>
    <source>
        <strain evidence="2 3">MHOM/BR/1966/M15733</strain>
    </source>
</reference>
<feature type="region of interest" description="Disordered" evidence="1">
    <location>
        <begin position="1"/>
        <end position="23"/>
    </location>
</feature>
<sequence length="588" mass="63441">MPTEEKATVSPTNRFATQHPGDDVSSWLRRPYTRTISKEIRTTLQLQRSFEDIREQWRDLCETYTHARVESSCRIRQAGEAVLPHGTRGVVDRLMSQLKSVKQELLAHLSRLSGALAVLSVSLPTETSAPPLPAWVIDLMECSDPLNARTVRVAQNSEAMQSYLQAIWLARRVWVWSLCFASVTMDLELLSGSVSVAAELFFGNAFATAIVIAPERNGVDHVKSDGLLLHSTYDIGGAISERLLYATVAAAAAASASSESGTGNAISCFDDIDSPPHILAKLDDEACEVAAFFGCSVSWAKCAGDPVGGAYSMHVGPHTVTVACDDLTPLSKTCGAVPVRDIFWVQAAALCYSAIVCDDAATTRLLAVFEAAKDSFPVEEAERFAQGDLAAPLTAAKVPDQANPPRKLPALQSATVVVLLAAKLLVDEDFNALQQLLRRAGFDGGDDSRPANDEQDCPRSSLATLCPQGVLLGFLIRLLVEHVVRRRWTEHRLGQAFRPTEPFDIGAGEAAAGSGETKTSTRHRLACALANGVSPLETMEPDHHDDLTTTPTLFHGTKHLCNALQMSTLHNMGGDWPLPPALLRGVFA</sequence>